<feature type="domain" description="Response regulatory" evidence="3">
    <location>
        <begin position="1"/>
        <end position="112"/>
    </location>
</feature>
<feature type="modified residue" description="4-aspartylphosphate" evidence="1">
    <location>
        <position position="45"/>
    </location>
</feature>
<keyword evidence="2" id="KW-0175">Coiled coil</keyword>
<dbReference type="PROSITE" id="PS50110">
    <property type="entry name" value="RESPONSE_REGULATORY"/>
    <property type="match status" value="1"/>
</dbReference>
<evidence type="ECO:0000256" key="1">
    <source>
        <dbReference type="PROSITE-ProRule" id="PRU00169"/>
    </source>
</evidence>
<dbReference type="Gene3D" id="3.40.50.2300">
    <property type="match status" value="1"/>
</dbReference>
<name>A0A7J6RZC7_PEROL</name>
<evidence type="ECO:0000259" key="3">
    <source>
        <dbReference type="PROSITE" id="PS50110"/>
    </source>
</evidence>
<keyword evidence="1" id="KW-0597">Phosphoprotein</keyword>
<dbReference type="GO" id="GO:0009190">
    <property type="term" value="P:cyclic nucleotide biosynthetic process"/>
    <property type="evidence" value="ECO:0007669"/>
    <property type="project" value="InterPro"/>
</dbReference>
<feature type="domain" description="Guanylate cyclase" evidence="4">
    <location>
        <begin position="158"/>
        <end position="295"/>
    </location>
</feature>
<comment type="caution">
    <text evidence="5">The sequence shown here is derived from an EMBL/GenBank/DDBJ whole genome shotgun (WGS) entry which is preliminary data.</text>
</comment>
<sequence length="477" mass="53606">MTLAILENLPELADDKWFFHQASTTDAADQWLETHGFVPDLVMVDTDVRGNKAGCEYIKKLREQFSHKLLILCMSTRKSSEILRAAVDARANDFLYKPFDKFQLLSRLECMFALHQLSSSAAEVQSTIEFMRRSLPKSVCDRLEGREEHVSQSHQMVSIMLISVTSKISPCSEKQASEMASSVNDLYSFIQQEVREHQLYTMPLVARLVFLVAGGIDDSTDRFLSSGSQRVFDHIEKMVRLGQTVLHEANTAYKDSLGVSLIMHCGPAHGLVVMAAGTPRYILTGATVDEAVTVAQNIPEGSFIITREVRTQLGKLGYSDGSGIFPLTPCSTPLTMSKVPGENSERGSRPSSVLFCVGGQWLNMEEQTGIKDAKLPPAYIPPEDGTSVNTHENRSSLSHRELSEAYKALEKEHHRALVELFELRAEVARYRERGRGIYFRKTPSDDEQERRLLQFSEDMENLMDRIRHLDTTGQPLD</sequence>
<evidence type="ECO:0000313" key="5">
    <source>
        <dbReference type="EMBL" id="KAF4725572.1"/>
    </source>
</evidence>
<reference evidence="5 6" key="1">
    <citation type="submission" date="2020-04" db="EMBL/GenBank/DDBJ databases">
        <title>Perkinsus olseni comparative genomics.</title>
        <authorList>
            <person name="Bogema D.R."/>
        </authorList>
    </citation>
    <scope>NUCLEOTIDE SEQUENCE [LARGE SCALE GENOMIC DNA]</scope>
    <source>
        <strain evidence="5">ATCC PRA-205</strain>
    </source>
</reference>
<protein>
    <submittedName>
        <fullName evidence="5">Uncharacterized protein</fullName>
    </submittedName>
</protein>
<dbReference type="Gene3D" id="3.30.70.1230">
    <property type="entry name" value="Nucleotide cyclase"/>
    <property type="match status" value="1"/>
</dbReference>
<accession>A0A7J6RZC7</accession>
<evidence type="ECO:0000256" key="2">
    <source>
        <dbReference type="SAM" id="Coils"/>
    </source>
</evidence>
<dbReference type="InterPro" id="IPR029787">
    <property type="entry name" value="Nucleotide_cyclase"/>
</dbReference>
<evidence type="ECO:0000259" key="4">
    <source>
        <dbReference type="PROSITE" id="PS50125"/>
    </source>
</evidence>
<dbReference type="InterPro" id="IPR011006">
    <property type="entry name" value="CheY-like_superfamily"/>
</dbReference>
<dbReference type="SUPFAM" id="SSF55073">
    <property type="entry name" value="Nucleotide cyclase"/>
    <property type="match status" value="1"/>
</dbReference>
<dbReference type="Pfam" id="PF00211">
    <property type="entry name" value="Guanylate_cyc"/>
    <property type="match status" value="1"/>
</dbReference>
<evidence type="ECO:0000313" key="6">
    <source>
        <dbReference type="Proteomes" id="UP000574390"/>
    </source>
</evidence>
<dbReference type="InterPro" id="IPR001054">
    <property type="entry name" value="A/G_cyclase"/>
</dbReference>
<organism evidence="5 6">
    <name type="scientific">Perkinsus olseni</name>
    <name type="common">Perkinsus atlanticus</name>
    <dbReference type="NCBI Taxonomy" id="32597"/>
    <lineage>
        <taxon>Eukaryota</taxon>
        <taxon>Sar</taxon>
        <taxon>Alveolata</taxon>
        <taxon>Perkinsozoa</taxon>
        <taxon>Perkinsea</taxon>
        <taxon>Perkinsida</taxon>
        <taxon>Perkinsidae</taxon>
        <taxon>Perkinsus</taxon>
    </lineage>
</organism>
<dbReference type="Pfam" id="PF00072">
    <property type="entry name" value="Response_reg"/>
    <property type="match status" value="1"/>
</dbReference>
<dbReference type="EMBL" id="JABANM010018771">
    <property type="protein sequence ID" value="KAF4725572.1"/>
    <property type="molecule type" value="Genomic_DNA"/>
</dbReference>
<dbReference type="Proteomes" id="UP000574390">
    <property type="component" value="Unassembled WGS sequence"/>
</dbReference>
<dbReference type="SUPFAM" id="SSF52172">
    <property type="entry name" value="CheY-like"/>
    <property type="match status" value="1"/>
</dbReference>
<dbReference type="PROSITE" id="PS50125">
    <property type="entry name" value="GUANYLATE_CYCLASE_2"/>
    <property type="match status" value="1"/>
</dbReference>
<proteinExistence type="predicted"/>
<feature type="coiled-coil region" evidence="2">
    <location>
        <begin position="399"/>
        <end position="426"/>
    </location>
</feature>
<dbReference type="AlphaFoldDB" id="A0A7J6RZC7"/>
<gene>
    <name evidence="5" type="ORF">FOZ62_014039</name>
</gene>
<dbReference type="InterPro" id="IPR001789">
    <property type="entry name" value="Sig_transdc_resp-reg_receiver"/>
</dbReference>
<dbReference type="GO" id="GO:0000160">
    <property type="term" value="P:phosphorelay signal transduction system"/>
    <property type="evidence" value="ECO:0007669"/>
    <property type="project" value="InterPro"/>
</dbReference>